<dbReference type="Gene3D" id="1.25.40.10">
    <property type="entry name" value="Tetratricopeptide repeat domain"/>
    <property type="match status" value="4"/>
</dbReference>
<dbReference type="SMART" id="SM00028">
    <property type="entry name" value="TPR"/>
    <property type="match status" value="7"/>
</dbReference>
<feature type="repeat" description="TPR" evidence="8">
    <location>
        <begin position="210"/>
        <end position="243"/>
    </location>
</feature>
<evidence type="ECO:0000256" key="3">
    <source>
        <dbReference type="ARBA" id="ARBA00011970"/>
    </source>
</evidence>
<dbReference type="PROSITE" id="PS50005">
    <property type="entry name" value="TPR"/>
    <property type="match status" value="5"/>
</dbReference>
<dbReference type="Pfam" id="PF13844">
    <property type="entry name" value="Glyco_transf_41"/>
    <property type="match status" value="2"/>
</dbReference>
<evidence type="ECO:0000256" key="4">
    <source>
        <dbReference type="ARBA" id="ARBA00022676"/>
    </source>
</evidence>
<accession>A0A212S228</accession>
<keyword evidence="5 10" id="KW-0808">Transferase</keyword>
<dbReference type="Pfam" id="PF00515">
    <property type="entry name" value="TPR_1"/>
    <property type="match status" value="1"/>
</dbReference>
<dbReference type="EC" id="2.4.1.255" evidence="3"/>
<dbReference type="AlphaFoldDB" id="A0A212S228"/>
<evidence type="ECO:0000259" key="9">
    <source>
        <dbReference type="Pfam" id="PF13844"/>
    </source>
</evidence>
<dbReference type="InterPro" id="IPR011990">
    <property type="entry name" value="TPR-like_helical_dom_sf"/>
</dbReference>
<dbReference type="UniPathway" id="UPA00378"/>
<comment type="pathway">
    <text evidence="1">Protein modification; protein glycosylation.</text>
</comment>
<organism evidence="10 11">
    <name type="scientific">Arboricoccus pini</name>
    <dbReference type="NCBI Taxonomy" id="1963835"/>
    <lineage>
        <taxon>Bacteria</taxon>
        <taxon>Pseudomonadati</taxon>
        <taxon>Pseudomonadota</taxon>
        <taxon>Alphaproteobacteria</taxon>
        <taxon>Geminicoccales</taxon>
        <taxon>Geminicoccaceae</taxon>
        <taxon>Arboricoccus</taxon>
    </lineage>
</organism>
<evidence type="ECO:0000256" key="1">
    <source>
        <dbReference type="ARBA" id="ARBA00004922"/>
    </source>
</evidence>
<dbReference type="Proteomes" id="UP000197065">
    <property type="component" value="Unassembled WGS sequence"/>
</dbReference>
<feature type="repeat" description="TPR" evidence="8">
    <location>
        <begin position="108"/>
        <end position="141"/>
    </location>
</feature>
<keyword evidence="11" id="KW-1185">Reference proteome</keyword>
<feature type="repeat" description="TPR" evidence="8">
    <location>
        <begin position="275"/>
        <end position="308"/>
    </location>
</feature>
<dbReference type="Gene3D" id="3.40.50.2000">
    <property type="entry name" value="Glycogen Phosphorylase B"/>
    <property type="match status" value="1"/>
</dbReference>
<feature type="repeat" description="TPR" evidence="8">
    <location>
        <begin position="176"/>
        <end position="209"/>
    </location>
</feature>
<comment type="similarity">
    <text evidence="2">Belongs to the glycosyltransferase 41 family. O-GlcNAc transferase subfamily.</text>
</comment>
<dbReference type="GO" id="GO:0097363">
    <property type="term" value="F:protein O-acetylglucosaminyltransferase activity"/>
    <property type="evidence" value="ECO:0007669"/>
    <property type="project" value="UniProtKB-EC"/>
</dbReference>
<evidence type="ECO:0000256" key="5">
    <source>
        <dbReference type="ARBA" id="ARBA00022679"/>
    </source>
</evidence>
<dbReference type="InterPro" id="IPR029489">
    <property type="entry name" value="OGT/SEC/SPY_C"/>
</dbReference>
<feature type="domain" description="O-GlcNAc transferase C-terminal" evidence="9">
    <location>
        <begin position="549"/>
        <end position="732"/>
    </location>
</feature>
<evidence type="ECO:0000313" key="11">
    <source>
        <dbReference type="Proteomes" id="UP000197065"/>
    </source>
</evidence>
<dbReference type="RefSeq" id="WP_088562998.1">
    <property type="nucleotide sequence ID" value="NZ_FYEH01000020.1"/>
</dbReference>
<name>A0A212S228_9PROT</name>
<dbReference type="Pfam" id="PF13432">
    <property type="entry name" value="TPR_16"/>
    <property type="match status" value="2"/>
</dbReference>
<dbReference type="OrthoDB" id="146908at2"/>
<gene>
    <name evidence="10" type="ORF">SAMN07250955_12044</name>
</gene>
<dbReference type="SUPFAM" id="SSF48452">
    <property type="entry name" value="TPR-like"/>
    <property type="match status" value="2"/>
</dbReference>
<keyword evidence="4" id="KW-0328">Glycosyltransferase</keyword>
<dbReference type="PANTHER" id="PTHR44998">
    <property type="match status" value="1"/>
</dbReference>
<proteinExistence type="inferred from homology"/>
<evidence type="ECO:0000256" key="2">
    <source>
        <dbReference type="ARBA" id="ARBA00005386"/>
    </source>
</evidence>
<evidence type="ECO:0000313" key="10">
    <source>
        <dbReference type="EMBL" id="SNB79182.1"/>
    </source>
</evidence>
<reference evidence="10 11" key="1">
    <citation type="submission" date="2017-06" db="EMBL/GenBank/DDBJ databases">
        <authorList>
            <person name="Kim H.J."/>
            <person name="Triplett B.A."/>
        </authorList>
    </citation>
    <scope>NUCLEOTIDE SEQUENCE [LARGE SCALE GENOMIC DNA]</scope>
    <source>
        <strain evidence="10 11">B29T1</strain>
    </source>
</reference>
<sequence length="758" mass="83669">MAQRAKIDPIHEGLDHHRAGRLSAAEKIYRAILRRQPRHLDALHLLGLSLHERGLTEDGLVYVQRAIHLQPRFALALRTLGDMLRCHDRLLEALFAYDRALQVRPDFVEALANRGNTLFALRRYDEALADYERVLALNDKIASVWSDHGNALMGMGRLDESLVSQDRAVAMAPGIAKFWSNRGTVLRALARPDEALVCYDRAMELGDQAAALLAKRGNALHALERVDEAAAAFDAAIALEPDCSEHWSSRGLVADGAAKALGFHERARELAPGDPAIQTNLGNTLLELERYDEAEAAFERATAIAPGRNYVLGNLLALRLRHADWHDHASLLGRVQAATDAGGAVSLPFNSLYWSRGAQDDRLVAGAVARTLPPLPAVWRGRPYRHSRIRLAYVSSDFRNHVTAQLMQGVIASHDRDRFETLAIDLWAGPEDSKRAALKGLFGTFLPLASADTATITQTMIDHEVDIAVDLNGHTKGNRINIFAHRSAPVQVSYLANPMTMALPYMDYILADRHVLPVEDEPFFTENAARLPFSYQPNDDQRPIAQPPTRASCGLPANGIVFCAMHAVMKINPALFDCWMRLLASVPGSVLWLLKTASRATDNLRREAFARGIDPARLVFADPVIPEQYLARLSIADLFLDAVPFNAHTTASDALWVGLPLITCTGGNFAGRVATSVLHAIGLPELATPDLAAYETLARELALDADRLRTLRLALWLNRGKAPLFDTVRHTRYLERAYTTMWERAEAGMPPESFDVPA</sequence>
<evidence type="ECO:0000256" key="7">
    <source>
        <dbReference type="ARBA" id="ARBA00022803"/>
    </source>
</evidence>
<dbReference type="Gene3D" id="3.40.50.11380">
    <property type="match status" value="1"/>
</dbReference>
<evidence type="ECO:0000256" key="8">
    <source>
        <dbReference type="PROSITE-ProRule" id="PRU00339"/>
    </source>
</evidence>
<feature type="repeat" description="TPR" evidence="8">
    <location>
        <begin position="74"/>
        <end position="107"/>
    </location>
</feature>
<keyword evidence="7 8" id="KW-0802">TPR repeat</keyword>
<dbReference type="Pfam" id="PF14559">
    <property type="entry name" value="TPR_19"/>
    <property type="match status" value="1"/>
</dbReference>
<dbReference type="GO" id="GO:0006493">
    <property type="term" value="P:protein O-linked glycosylation"/>
    <property type="evidence" value="ECO:0007669"/>
    <property type="project" value="TreeGrafter"/>
</dbReference>
<dbReference type="InterPro" id="IPR019734">
    <property type="entry name" value="TPR_rpt"/>
</dbReference>
<evidence type="ECO:0000256" key="6">
    <source>
        <dbReference type="ARBA" id="ARBA00022737"/>
    </source>
</evidence>
<keyword evidence="6" id="KW-0677">Repeat</keyword>
<dbReference type="EMBL" id="FYEH01000020">
    <property type="protein sequence ID" value="SNB79182.1"/>
    <property type="molecule type" value="Genomic_DNA"/>
</dbReference>
<dbReference type="PANTHER" id="PTHR44998:SF1">
    <property type="entry name" value="UDP-N-ACETYLGLUCOSAMINE--PEPTIDE N-ACETYLGLUCOSAMINYLTRANSFERASE 110 KDA SUBUNIT"/>
    <property type="match status" value="1"/>
</dbReference>
<protein>
    <recommendedName>
        <fullName evidence="3">protein O-GlcNAc transferase</fullName>
        <ecNumber evidence="3">2.4.1.255</ecNumber>
    </recommendedName>
</protein>
<feature type="domain" description="O-GlcNAc transferase C-terminal" evidence="9">
    <location>
        <begin position="386"/>
        <end position="537"/>
    </location>
</feature>